<feature type="compositionally biased region" description="Polar residues" evidence="1">
    <location>
        <begin position="326"/>
        <end position="354"/>
    </location>
</feature>
<comment type="caution">
    <text evidence="2">The sequence shown here is derived from an EMBL/GenBank/DDBJ whole genome shotgun (WGS) entry which is preliminary data.</text>
</comment>
<evidence type="ECO:0000313" key="2">
    <source>
        <dbReference type="EMBL" id="KAJ7020030.1"/>
    </source>
</evidence>
<feature type="region of interest" description="Disordered" evidence="1">
    <location>
        <begin position="294"/>
        <end position="393"/>
    </location>
</feature>
<keyword evidence="3" id="KW-1185">Reference proteome</keyword>
<evidence type="ECO:0000313" key="3">
    <source>
        <dbReference type="Proteomes" id="UP001218188"/>
    </source>
</evidence>
<dbReference type="AlphaFoldDB" id="A0AAD6WP78"/>
<dbReference type="EMBL" id="JARJCM010000276">
    <property type="protein sequence ID" value="KAJ7020030.1"/>
    <property type="molecule type" value="Genomic_DNA"/>
</dbReference>
<organism evidence="2 3">
    <name type="scientific">Mycena alexandri</name>
    <dbReference type="NCBI Taxonomy" id="1745969"/>
    <lineage>
        <taxon>Eukaryota</taxon>
        <taxon>Fungi</taxon>
        <taxon>Dikarya</taxon>
        <taxon>Basidiomycota</taxon>
        <taxon>Agaricomycotina</taxon>
        <taxon>Agaricomycetes</taxon>
        <taxon>Agaricomycetidae</taxon>
        <taxon>Agaricales</taxon>
        <taxon>Marasmiineae</taxon>
        <taxon>Mycenaceae</taxon>
        <taxon>Mycena</taxon>
    </lineage>
</organism>
<gene>
    <name evidence="2" type="ORF">C8F04DRAFT_1275598</name>
</gene>
<feature type="compositionally biased region" description="Basic and acidic residues" evidence="1">
    <location>
        <begin position="215"/>
        <end position="224"/>
    </location>
</feature>
<evidence type="ECO:0000256" key="1">
    <source>
        <dbReference type="SAM" id="MobiDB-lite"/>
    </source>
</evidence>
<name>A0AAD6WP78_9AGAR</name>
<dbReference type="Proteomes" id="UP001218188">
    <property type="component" value="Unassembled WGS sequence"/>
</dbReference>
<sequence length="606" mass="66955">MQIPIPPSASTSVSSVTAPNNPPGFNAFSILDPDNFPEIRYWTRKKFSANDVTELHDDDDNETAGKLGFLEHINGVRFTEEELKSVRKHAYESFSGLLEDGNAPLKWSQASSMASQRVRTEIVRQHPEIALCANNWKVDAVITETYGQWTTRRKEQIAESSKRRLQDAKSKKRKHTEEEEKEREHKRTKRDSESKKNERHKDKTRRRRNTIGDTDNIHSPRPDPADLNFTPDPDDNVSLPADNSASLDLEIGDDPALSLLDSARQSPEPQAAITVVATKPKKVTLSNPLANLKAKSNAKGKGKEVPVTADAANPSGPAAIPATAAPSRSGSPATIPSASMSNTTPQPPIASTFSIAPAPGPASNSDTGANTSNASAAEPQKPVKKGKPYKPGVPDTAWNLWTREYMKTHPAATGEELRVIWNGMDKAKYKADALEIKKKKESKNTVVNREAQQHHRFRCFGCRLQSTTNLDGTFPSPKLWACIHKSRSPLNQFDRAVICRRRHLPFMISSLYLYSITGSMRVGAAAARGTMEWDGARADLSSTGQKSPEEWRTTATYARLTIWQDLALGQTSGHIWPHLADFGWADMDRRRQTRPDGIFTGVDVGS</sequence>
<feature type="compositionally biased region" description="Polar residues" evidence="1">
    <location>
        <begin position="362"/>
        <end position="375"/>
    </location>
</feature>
<feature type="region of interest" description="Disordered" evidence="1">
    <location>
        <begin position="148"/>
        <end position="249"/>
    </location>
</feature>
<accession>A0AAD6WP78</accession>
<protein>
    <submittedName>
        <fullName evidence="2">Uncharacterized protein</fullName>
    </submittedName>
</protein>
<reference evidence="2" key="1">
    <citation type="submission" date="2023-03" db="EMBL/GenBank/DDBJ databases">
        <title>Massive genome expansion in bonnet fungi (Mycena s.s.) driven by repeated elements and novel gene families across ecological guilds.</title>
        <authorList>
            <consortium name="Lawrence Berkeley National Laboratory"/>
            <person name="Harder C.B."/>
            <person name="Miyauchi S."/>
            <person name="Viragh M."/>
            <person name="Kuo A."/>
            <person name="Thoen E."/>
            <person name="Andreopoulos B."/>
            <person name="Lu D."/>
            <person name="Skrede I."/>
            <person name="Drula E."/>
            <person name="Henrissat B."/>
            <person name="Morin E."/>
            <person name="Kohler A."/>
            <person name="Barry K."/>
            <person name="LaButti K."/>
            <person name="Morin E."/>
            <person name="Salamov A."/>
            <person name="Lipzen A."/>
            <person name="Mereny Z."/>
            <person name="Hegedus B."/>
            <person name="Baldrian P."/>
            <person name="Stursova M."/>
            <person name="Weitz H."/>
            <person name="Taylor A."/>
            <person name="Grigoriev I.V."/>
            <person name="Nagy L.G."/>
            <person name="Martin F."/>
            <person name="Kauserud H."/>
        </authorList>
    </citation>
    <scope>NUCLEOTIDE SEQUENCE</scope>
    <source>
        <strain evidence="2">CBHHK200</strain>
    </source>
</reference>
<feature type="compositionally biased region" description="Basic and acidic residues" evidence="1">
    <location>
        <begin position="152"/>
        <end position="201"/>
    </location>
</feature>
<proteinExistence type="predicted"/>